<keyword evidence="4" id="KW-1185">Reference proteome</keyword>
<gene>
    <name evidence="3" type="ORF">GTOL_10709</name>
</gene>
<feature type="region of interest" description="Disordered" evidence="1">
    <location>
        <begin position="1"/>
        <end position="24"/>
    </location>
</feature>
<evidence type="ECO:0000259" key="2">
    <source>
        <dbReference type="PROSITE" id="PS50995"/>
    </source>
</evidence>
<sequence>MSKRIRAATSKPTSDGLPNPTSSDDDHTPLRMWVRLLTCYHLMETRLRTELRNNFETTLPRFDLMSQLYRYPEGVKMKDLSRLLMVSCGNITALTDRLVEDGLILRLDDPKDRRAYYVSLTPKGKHLFEKMAIAHKRWVTSLLSDLHQAELHQLTDQLDKLKGHLTIQSQAASRASKGK</sequence>
<feature type="domain" description="HTH marR-type" evidence="2">
    <location>
        <begin position="1"/>
        <end position="163"/>
    </location>
</feature>
<dbReference type="InterPro" id="IPR000835">
    <property type="entry name" value="HTH_MarR-typ"/>
</dbReference>
<comment type="caution">
    <text evidence="3">The sequence shown here is derived from an EMBL/GenBank/DDBJ whole genome shotgun (WGS) entry which is preliminary data.</text>
</comment>
<evidence type="ECO:0000256" key="1">
    <source>
        <dbReference type="SAM" id="MobiDB-lite"/>
    </source>
</evidence>
<evidence type="ECO:0000313" key="4">
    <source>
        <dbReference type="Proteomes" id="UP000742786"/>
    </source>
</evidence>
<dbReference type="PANTHER" id="PTHR33164:SF43">
    <property type="entry name" value="HTH-TYPE TRANSCRIPTIONAL REPRESSOR YETL"/>
    <property type="match status" value="1"/>
</dbReference>
<name>A0A916J177_9PROT</name>
<organism evidence="3 4">
    <name type="scientific">Georgfuchsia toluolica</name>
    <dbReference type="NCBI Taxonomy" id="424218"/>
    <lineage>
        <taxon>Bacteria</taxon>
        <taxon>Pseudomonadati</taxon>
        <taxon>Pseudomonadota</taxon>
        <taxon>Betaproteobacteria</taxon>
        <taxon>Nitrosomonadales</taxon>
        <taxon>Sterolibacteriaceae</taxon>
        <taxon>Georgfuchsia</taxon>
    </lineage>
</organism>
<proteinExistence type="predicted"/>
<dbReference type="Pfam" id="PF01047">
    <property type="entry name" value="MarR"/>
    <property type="match status" value="1"/>
</dbReference>
<reference evidence="3" key="1">
    <citation type="submission" date="2021-04" db="EMBL/GenBank/DDBJ databases">
        <authorList>
            <person name="Hornung B."/>
        </authorList>
    </citation>
    <scope>NUCLEOTIDE SEQUENCE</scope>
    <source>
        <strain evidence="3">G5G6</strain>
    </source>
</reference>
<dbReference type="Proteomes" id="UP000742786">
    <property type="component" value="Unassembled WGS sequence"/>
</dbReference>
<dbReference type="InterPro" id="IPR036388">
    <property type="entry name" value="WH-like_DNA-bd_sf"/>
</dbReference>
<dbReference type="GO" id="GO:0003700">
    <property type="term" value="F:DNA-binding transcription factor activity"/>
    <property type="evidence" value="ECO:0007669"/>
    <property type="project" value="InterPro"/>
</dbReference>
<dbReference type="SUPFAM" id="SSF46785">
    <property type="entry name" value="Winged helix' DNA-binding domain"/>
    <property type="match status" value="1"/>
</dbReference>
<dbReference type="GO" id="GO:0006950">
    <property type="term" value="P:response to stress"/>
    <property type="evidence" value="ECO:0007669"/>
    <property type="project" value="TreeGrafter"/>
</dbReference>
<dbReference type="RefSeq" id="WP_220634859.1">
    <property type="nucleotide sequence ID" value="NZ_CAJQUM010000001.1"/>
</dbReference>
<dbReference type="EMBL" id="CAJQUM010000001">
    <property type="protein sequence ID" value="CAG4882827.1"/>
    <property type="molecule type" value="Genomic_DNA"/>
</dbReference>
<dbReference type="Gene3D" id="1.10.10.10">
    <property type="entry name" value="Winged helix-like DNA-binding domain superfamily/Winged helix DNA-binding domain"/>
    <property type="match status" value="1"/>
</dbReference>
<evidence type="ECO:0000313" key="3">
    <source>
        <dbReference type="EMBL" id="CAG4882827.1"/>
    </source>
</evidence>
<dbReference type="PROSITE" id="PS50995">
    <property type="entry name" value="HTH_MARR_2"/>
    <property type="match status" value="1"/>
</dbReference>
<dbReference type="SMART" id="SM00347">
    <property type="entry name" value="HTH_MARR"/>
    <property type="match status" value="1"/>
</dbReference>
<dbReference type="InterPro" id="IPR039422">
    <property type="entry name" value="MarR/SlyA-like"/>
</dbReference>
<accession>A0A916J177</accession>
<dbReference type="PRINTS" id="PR00598">
    <property type="entry name" value="HTHMARR"/>
</dbReference>
<protein>
    <recommendedName>
        <fullName evidence="2">HTH marR-type domain-containing protein</fullName>
    </recommendedName>
</protein>
<dbReference type="InterPro" id="IPR036390">
    <property type="entry name" value="WH_DNA-bd_sf"/>
</dbReference>
<dbReference type="AlphaFoldDB" id="A0A916J177"/>
<dbReference type="PANTHER" id="PTHR33164">
    <property type="entry name" value="TRANSCRIPTIONAL REGULATOR, MARR FAMILY"/>
    <property type="match status" value="1"/>
</dbReference>